<dbReference type="Pfam" id="PF06127">
    <property type="entry name" value="Mpo1-like"/>
    <property type="match status" value="1"/>
</dbReference>
<comment type="caution">
    <text evidence="2">The sequence shown here is derived from an EMBL/GenBank/DDBJ whole genome shotgun (WGS) entry which is preliminary data.</text>
</comment>
<organism evidence="2 3">
    <name type="scientific">Biformimicrobium ophioploci</name>
    <dbReference type="NCBI Taxonomy" id="3036711"/>
    <lineage>
        <taxon>Bacteria</taxon>
        <taxon>Pseudomonadati</taxon>
        <taxon>Pseudomonadota</taxon>
        <taxon>Gammaproteobacteria</taxon>
        <taxon>Cellvibrionales</taxon>
        <taxon>Microbulbiferaceae</taxon>
        <taxon>Biformimicrobium</taxon>
    </lineage>
</organism>
<proteinExistence type="predicted"/>
<sequence length="106" mass="12251">MANSKTEQGFRTFADFYPYYLQEHSNLTCRRLHFIGTAIVITLMVTIAVTGNLKLLIALPLAGYGFAWSGHFFFEKNRPATFKYPLYSLWADFVMFKDILVGKIER</sequence>
<evidence type="ECO:0000313" key="3">
    <source>
        <dbReference type="Proteomes" id="UP001224392"/>
    </source>
</evidence>
<feature type="transmembrane region" description="Helical" evidence="1">
    <location>
        <begin position="55"/>
        <end position="74"/>
    </location>
</feature>
<protein>
    <submittedName>
        <fullName evidence="2">DUF962 domain-containing protein</fullName>
    </submittedName>
</protein>
<dbReference type="PANTHER" id="PTHR34205">
    <property type="entry name" value="TRANSMEMBRANE PROTEIN"/>
    <property type="match status" value="1"/>
</dbReference>
<keyword evidence="1" id="KW-0472">Membrane</keyword>
<evidence type="ECO:0000256" key="1">
    <source>
        <dbReference type="SAM" id="Phobius"/>
    </source>
</evidence>
<accession>A0ABQ6M1B3</accession>
<keyword evidence="1" id="KW-0812">Transmembrane</keyword>
<dbReference type="EMBL" id="BSYJ01000005">
    <property type="protein sequence ID" value="GMG88139.1"/>
    <property type="molecule type" value="Genomic_DNA"/>
</dbReference>
<feature type="transmembrane region" description="Helical" evidence="1">
    <location>
        <begin position="32"/>
        <end position="49"/>
    </location>
</feature>
<dbReference type="Proteomes" id="UP001224392">
    <property type="component" value="Unassembled WGS sequence"/>
</dbReference>
<evidence type="ECO:0000313" key="2">
    <source>
        <dbReference type="EMBL" id="GMG88139.1"/>
    </source>
</evidence>
<keyword evidence="3" id="KW-1185">Reference proteome</keyword>
<dbReference type="PANTHER" id="PTHR34205:SF2">
    <property type="entry name" value="DUF962 DOMAIN-CONTAINING PROTEIN"/>
    <property type="match status" value="1"/>
</dbReference>
<name>A0ABQ6M1B3_9GAMM</name>
<keyword evidence="1" id="KW-1133">Transmembrane helix</keyword>
<dbReference type="InterPro" id="IPR009305">
    <property type="entry name" value="Mpo1-like"/>
</dbReference>
<gene>
    <name evidence="2" type="ORF">MNKW57_24600</name>
</gene>
<reference evidence="2 3" key="1">
    <citation type="submission" date="2023-04" db="EMBL/GenBank/DDBJ databases">
        <title>Marinobulbifer ophiurae gen. nov., sp. Nov., isolate from tissue of brittle star Ophioplocus japonicus.</title>
        <authorList>
            <person name="Kawano K."/>
            <person name="Sawayama S."/>
            <person name="Nakagawa S."/>
        </authorList>
    </citation>
    <scope>NUCLEOTIDE SEQUENCE [LARGE SCALE GENOMIC DNA]</scope>
    <source>
        <strain evidence="2 3">NKW57</strain>
    </source>
</reference>